<proteinExistence type="predicted"/>
<dbReference type="EMBL" id="JBHTKH010000015">
    <property type="protein sequence ID" value="MFD1056164.1"/>
    <property type="molecule type" value="Genomic_DNA"/>
</dbReference>
<dbReference type="RefSeq" id="WP_386054208.1">
    <property type="nucleotide sequence ID" value="NZ_JBHTKH010000015.1"/>
</dbReference>
<reference evidence="2" key="1">
    <citation type="journal article" date="2019" name="Int. J. Syst. Evol. Microbiol.">
        <title>The Global Catalogue of Microorganisms (GCM) 10K type strain sequencing project: providing services to taxonomists for standard genome sequencing and annotation.</title>
        <authorList>
            <consortium name="The Broad Institute Genomics Platform"/>
            <consortium name="The Broad Institute Genome Sequencing Center for Infectious Disease"/>
            <person name="Wu L."/>
            <person name="Ma J."/>
        </authorList>
    </citation>
    <scope>NUCLEOTIDE SEQUENCE [LARGE SCALE GENOMIC DNA]</scope>
    <source>
        <strain evidence="2">CCUG 57508</strain>
    </source>
</reference>
<accession>A0ABW3N3F5</accession>
<dbReference type="Proteomes" id="UP001597046">
    <property type="component" value="Unassembled WGS sequence"/>
</dbReference>
<keyword evidence="2" id="KW-1185">Reference proteome</keyword>
<organism evidence="1 2">
    <name type="scientific">Terrabacter terrigena</name>
    <dbReference type="NCBI Taxonomy" id="574718"/>
    <lineage>
        <taxon>Bacteria</taxon>
        <taxon>Bacillati</taxon>
        <taxon>Actinomycetota</taxon>
        <taxon>Actinomycetes</taxon>
        <taxon>Micrococcales</taxon>
        <taxon>Intrasporangiaceae</taxon>
        <taxon>Terrabacter</taxon>
    </lineage>
</organism>
<comment type="caution">
    <text evidence="1">The sequence shown here is derived from an EMBL/GenBank/DDBJ whole genome shotgun (WGS) entry which is preliminary data.</text>
</comment>
<evidence type="ECO:0000313" key="2">
    <source>
        <dbReference type="Proteomes" id="UP001597046"/>
    </source>
</evidence>
<evidence type="ECO:0008006" key="3">
    <source>
        <dbReference type="Google" id="ProtNLM"/>
    </source>
</evidence>
<evidence type="ECO:0000313" key="1">
    <source>
        <dbReference type="EMBL" id="MFD1056164.1"/>
    </source>
</evidence>
<protein>
    <recommendedName>
        <fullName evidence="3">ABM domain-containing protein</fullName>
    </recommendedName>
</protein>
<gene>
    <name evidence="1" type="ORF">ACFQ2V_17775</name>
</gene>
<name>A0ABW3N3F5_9MICO</name>
<sequence>MAAMLIAKFVGDVAELTAAYDRAHALIGQRGGAVRFGELRHHCATSDEALYIIGVWESADQIRERWSSDEMRDLLTSVGFPAEPTELTILDLHVIEPSL</sequence>